<sequence length="137" mass="15589">MMWPESESQTSCCYKAMNHFFTATALRQCLTAEADRLMTASVEAKVRGRNFKAARRAHGPSGLWATRDKRYQKKHNLPIPLAEPKPRNEVLTKPESRHYTQGLESARCAIQERLWDGFKFLPGRRSAGKPLVAVTPF</sequence>
<dbReference type="EMBL" id="SRLO01000378">
    <property type="protein sequence ID" value="TNN58447.1"/>
    <property type="molecule type" value="Genomic_DNA"/>
</dbReference>
<evidence type="ECO:0000313" key="3">
    <source>
        <dbReference type="Proteomes" id="UP000314294"/>
    </source>
</evidence>
<name>A0A4Z2GXR2_9TELE</name>
<comment type="caution">
    <text evidence="2">The sequence shown here is derived from an EMBL/GenBank/DDBJ whole genome shotgun (WGS) entry which is preliminary data.</text>
</comment>
<reference evidence="2 3" key="1">
    <citation type="submission" date="2019-03" db="EMBL/GenBank/DDBJ databases">
        <title>First draft genome of Liparis tanakae, snailfish: a comprehensive survey of snailfish specific genes.</title>
        <authorList>
            <person name="Kim W."/>
            <person name="Song I."/>
            <person name="Jeong J.-H."/>
            <person name="Kim D."/>
            <person name="Kim S."/>
            <person name="Ryu S."/>
            <person name="Song J.Y."/>
            <person name="Lee S.K."/>
        </authorList>
    </citation>
    <scope>NUCLEOTIDE SEQUENCE [LARGE SCALE GENOMIC DNA]</scope>
    <source>
        <tissue evidence="2">Muscle</tissue>
    </source>
</reference>
<evidence type="ECO:0000256" key="1">
    <source>
        <dbReference type="SAM" id="MobiDB-lite"/>
    </source>
</evidence>
<gene>
    <name evidence="2" type="ORF">EYF80_031338</name>
</gene>
<dbReference type="Proteomes" id="UP000314294">
    <property type="component" value="Unassembled WGS sequence"/>
</dbReference>
<feature type="compositionally biased region" description="Basic and acidic residues" evidence="1">
    <location>
        <begin position="84"/>
        <end position="98"/>
    </location>
</feature>
<organism evidence="2 3">
    <name type="scientific">Liparis tanakae</name>
    <name type="common">Tanaka's snailfish</name>
    <dbReference type="NCBI Taxonomy" id="230148"/>
    <lineage>
        <taxon>Eukaryota</taxon>
        <taxon>Metazoa</taxon>
        <taxon>Chordata</taxon>
        <taxon>Craniata</taxon>
        <taxon>Vertebrata</taxon>
        <taxon>Euteleostomi</taxon>
        <taxon>Actinopterygii</taxon>
        <taxon>Neopterygii</taxon>
        <taxon>Teleostei</taxon>
        <taxon>Neoteleostei</taxon>
        <taxon>Acanthomorphata</taxon>
        <taxon>Eupercaria</taxon>
        <taxon>Perciformes</taxon>
        <taxon>Cottioidei</taxon>
        <taxon>Cottales</taxon>
        <taxon>Liparidae</taxon>
        <taxon>Liparis</taxon>
    </lineage>
</organism>
<evidence type="ECO:0000313" key="2">
    <source>
        <dbReference type="EMBL" id="TNN58447.1"/>
    </source>
</evidence>
<protein>
    <submittedName>
        <fullName evidence="2">Uncharacterized protein</fullName>
    </submittedName>
</protein>
<feature type="region of interest" description="Disordered" evidence="1">
    <location>
        <begin position="76"/>
        <end position="98"/>
    </location>
</feature>
<proteinExistence type="predicted"/>
<accession>A0A4Z2GXR2</accession>
<dbReference type="AlphaFoldDB" id="A0A4Z2GXR2"/>
<keyword evidence="3" id="KW-1185">Reference proteome</keyword>